<dbReference type="NCBIfam" id="TIGR01485">
    <property type="entry name" value="SPP_plant-cyano"/>
    <property type="match status" value="1"/>
</dbReference>
<dbReference type="EMBL" id="JAMXFF010000037">
    <property type="protein sequence ID" value="MCT7968797.1"/>
    <property type="molecule type" value="Genomic_DNA"/>
</dbReference>
<dbReference type="SUPFAM" id="SSF56784">
    <property type="entry name" value="HAD-like"/>
    <property type="match status" value="1"/>
</dbReference>
<dbReference type="SFLD" id="SFLDG01140">
    <property type="entry name" value="C2.B:_Phosphomannomutase_and_P"/>
    <property type="match status" value="1"/>
</dbReference>
<proteinExistence type="inferred from homology"/>
<evidence type="ECO:0000313" key="9">
    <source>
        <dbReference type="Proteomes" id="UP001525890"/>
    </source>
</evidence>
<organism evidence="8 9">
    <name type="scientific">Laspinema palackyanum D2a</name>
    <dbReference type="NCBI Taxonomy" id="2953684"/>
    <lineage>
        <taxon>Bacteria</taxon>
        <taxon>Bacillati</taxon>
        <taxon>Cyanobacteriota</taxon>
        <taxon>Cyanophyceae</taxon>
        <taxon>Oscillatoriophycideae</taxon>
        <taxon>Oscillatoriales</taxon>
        <taxon>Laspinemataceae</taxon>
        <taxon>Laspinema</taxon>
        <taxon>Laspinema palackyanum</taxon>
    </lineage>
</organism>
<comment type="pathway">
    <text evidence="2">Glycan biosynthesis; sucrose biosynthesis; sucrose from D-fructose 6-phosphate and UDP-alpha-D-glucose: step 2/2.</text>
</comment>
<name>A0ABT2MZK6_9CYAN</name>
<dbReference type="Gene3D" id="3.40.50.1000">
    <property type="entry name" value="HAD superfamily/HAD-like"/>
    <property type="match status" value="1"/>
</dbReference>
<evidence type="ECO:0000256" key="5">
    <source>
        <dbReference type="ARBA" id="ARBA00022801"/>
    </source>
</evidence>
<reference evidence="8 9" key="1">
    <citation type="journal article" date="2022" name="Front. Microbiol.">
        <title>High genomic differentiation and limited gene flow indicate recent cryptic speciation within the genus Laspinema (cyanobacteria).</title>
        <authorList>
            <person name="Stanojkovic A."/>
            <person name="Skoupy S."/>
            <person name="Skaloud P."/>
            <person name="Dvorak P."/>
        </authorList>
    </citation>
    <scope>NUCLEOTIDE SEQUENCE [LARGE SCALE GENOMIC DNA]</scope>
    <source>
        <strain evidence="8 9">D2a</strain>
    </source>
</reference>
<evidence type="ECO:0000256" key="6">
    <source>
        <dbReference type="ARBA" id="ARBA00048036"/>
    </source>
</evidence>
<dbReference type="Gene3D" id="3.90.1070.10">
    <property type="match status" value="1"/>
</dbReference>
<gene>
    <name evidence="8" type="ORF">NG799_21030</name>
</gene>
<evidence type="ECO:0000256" key="2">
    <source>
        <dbReference type="ARBA" id="ARBA00005070"/>
    </source>
</evidence>
<comment type="similarity">
    <text evidence="3">Belongs to the sucrose phosphatase family.</text>
</comment>
<dbReference type="InterPro" id="IPR023214">
    <property type="entry name" value="HAD_sf"/>
</dbReference>
<dbReference type="NCBIfam" id="TIGR01482">
    <property type="entry name" value="SPP-subfamily"/>
    <property type="match status" value="1"/>
</dbReference>
<comment type="cofactor">
    <cofactor evidence="1">
        <name>Mg(2+)</name>
        <dbReference type="ChEBI" id="CHEBI:18420"/>
    </cofactor>
</comment>
<dbReference type="PANTHER" id="PTHR46521">
    <property type="entry name" value="SUCROSE-PHOSPHATASE 2-RELATED"/>
    <property type="match status" value="1"/>
</dbReference>
<keyword evidence="5 8" id="KW-0378">Hydrolase</keyword>
<dbReference type="Pfam" id="PF05116">
    <property type="entry name" value="S6PP"/>
    <property type="match status" value="1"/>
</dbReference>
<evidence type="ECO:0000313" key="8">
    <source>
        <dbReference type="EMBL" id="MCT7968797.1"/>
    </source>
</evidence>
<dbReference type="Proteomes" id="UP001525890">
    <property type="component" value="Unassembled WGS sequence"/>
</dbReference>
<evidence type="ECO:0000256" key="1">
    <source>
        <dbReference type="ARBA" id="ARBA00001946"/>
    </source>
</evidence>
<dbReference type="GO" id="GO:0050307">
    <property type="term" value="F:sucrose-phosphate phosphatase activity"/>
    <property type="evidence" value="ECO:0007669"/>
    <property type="project" value="UniProtKB-EC"/>
</dbReference>
<dbReference type="InterPro" id="IPR036412">
    <property type="entry name" value="HAD-like_sf"/>
</dbReference>
<protein>
    <recommendedName>
        <fullName evidence="4">sucrose-phosphate phosphatase</fullName>
        <ecNumber evidence="4">3.1.3.24</ecNumber>
    </recommendedName>
</protein>
<evidence type="ECO:0000256" key="3">
    <source>
        <dbReference type="ARBA" id="ARBA00007211"/>
    </source>
</evidence>
<dbReference type="InterPro" id="IPR012847">
    <property type="entry name" value="Sucrose_phosphatase_pln/cyn"/>
</dbReference>
<dbReference type="SFLD" id="SFLDG01141">
    <property type="entry name" value="C2.B.1:_Sucrose_Phosphatase_Li"/>
    <property type="match status" value="1"/>
</dbReference>
<feature type="domain" description="Sucrose phosphatase-like" evidence="7">
    <location>
        <begin position="3"/>
        <end position="246"/>
    </location>
</feature>
<evidence type="ECO:0000259" key="7">
    <source>
        <dbReference type="Pfam" id="PF05116"/>
    </source>
</evidence>
<evidence type="ECO:0000256" key="4">
    <source>
        <dbReference type="ARBA" id="ARBA00013112"/>
    </source>
</evidence>
<dbReference type="SFLD" id="SFLDS00003">
    <property type="entry name" value="Haloacid_Dehalogenase"/>
    <property type="match status" value="1"/>
</dbReference>
<dbReference type="RefSeq" id="WP_368008286.1">
    <property type="nucleotide sequence ID" value="NZ_JAMXFF010000037.1"/>
</dbReference>
<dbReference type="EC" id="3.1.3.24" evidence="4"/>
<keyword evidence="9" id="KW-1185">Reference proteome</keyword>
<sequence length="248" mass="27883">MSQFLFITDLDHTYVGDDAALAMLQDALSQHRQTYGTKIVYSTGRSPALYQELQQEKQLIQPDAVVTSVGTEIYTNGMEAYDPEWADILSDGWDRDRIRETAGHFSDLLSQPDSEQRPFKVSYFLSEDVAPDLLPRLESALKDRSLEVRLIYSGGKDLDILPIKGNKGLAMQFIRNRYGMEPERTVACGDSGNDIALFEVGEERGIIVGNAQPELRTWYEANRQDSLYFAQASCAGGILEGLKHFQFL</sequence>
<dbReference type="PANTHER" id="PTHR46521:SF4">
    <property type="entry name" value="SUCROSE-PHOSPHATASE 2-RELATED"/>
    <property type="match status" value="1"/>
</dbReference>
<dbReference type="InterPro" id="IPR006379">
    <property type="entry name" value="HAD-SF_hydro_IIB"/>
</dbReference>
<accession>A0ABT2MZK6</accession>
<comment type="catalytic activity">
    <reaction evidence="6">
        <text>sucrose 6(F)-phosphate + H2O = sucrose + phosphate</text>
        <dbReference type="Rhea" id="RHEA:19289"/>
        <dbReference type="ChEBI" id="CHEBI:15377"/>
        <dbReference type="ChEBI" id="CHEBI:17992"/>
        <dbReference type="ChEBI" id="CHEBI:43474"/>
        <dbReference type="ChEBI" id="CHEBI:57723"/>
        <dbReference type="EC" id="3.1.3.24"/>
    </reaction>
</comment>
<dbReference type="CDD" id="cd02605">
    <property type="entry name" value="HAD_SPP"/>
    <property type="match status" value="1"/>
</dbReference>
<dbReference type="NCBIfam" id="TIGR01484">
    <property type="entry name" value="HAD-SF-IIB"/>
    <property type="match status" value="1"/>
</dbReference>
<dbReference type="InterPro" id="IPR051518">
    <property type="entry name" value="Sucrose_Phosphatase"/>
</dbReference>
<dbReference type="InterPro" id="IPR006380">
    <property type="entry name" value="SPP-like_dom"/>
</dbReference>
<comment type="caution">
    <text evidence="8">The sequence shown here is derived from an EMBL/GenBank/DDBJ whole genome shotgun (WGS) entry which is preliminary data.</text>
</comment>